<accession>A0AB73IPE9</accession>
<evidence type="ECO:0000313" key="2">
    <source>
        <dbReference type="EMBL" id="MDP9651883.1"/>
    </source>
</evidence>
<proteinExistence type="inferred from homology"/>
<comment type="caution">
    <text evidence="2">The sequence shown here is derived from an EMBL/GenBank/DDBJ whole genome shotgun (WGS) entry which is preliminary data.</text>
</comment>
<dbReference type="GO" id="GO:0004803">
    <property type="term" value="F:transposase activity"/>
    <property type="evidence" value="ECO:0007669"/>
    <property type="project" value="InterPro"/>
</dbReference>
<comment type="similarity">
    <text evidence="1">Belongs to the transposase 8 family.</text>
</comment>
<dbReference type="SUPFAM" id="SSF48295">
    <property type="entry name" value="TrpR-like"/>
    <property type="match status" value="1"/>
</dbReference>
<organism evidence="2 3">
    <name type="scientific">Paraburkholderia caledonica</name>
    <dbReference type="NCBI Taxonomy" id="134536"/>
    <lineage>
        <taxon>Bacteria</taxon>
        <taxon>Pseudomonadati</taxon>
        <taxon>Pseudomonadota</taxon>
        <taxon>Betaproteobacteria</taxon>
        <taxon>Burkholderiales</taxon>
        <taxon>Burkholderiaceae</taxon>
        <taxon>Paraburkholderia</taxon>
    </lineage>
</organism>
<evidence type="ECO:0000256" key="1">
    <source>
        <dbReference type="ARBA" id="ARBA00009964"/>
    </source>
</evidence>
<dbReference type="InterPro" id="IPR036388">
    <property type="entry name" value="WH-like_DNA-bd_sf"/>
</dbReference>
<dbReference type="Gene3D" id="1.10.10.10">
    <property type="entry name" value="Winged helix-like DNA-binding domain superfamily/Winged helix DNA-binding domain"/>
    <property type="match status" value="1"/>
</dbReference>
<protein>
    <submittedName>
        <fullName evidence="2">Transposase</fullName>
    </submittedName>
</protein>
<evidence type="ECO:0000313" key="3">
    <source>
        <dbReference type="Proteomes" id="UP001229486"/>
    </source>
</evidence>
<dbReference type="PANTHER" id="PTHR37936">
    <property type="entry name" value="TRANSPOSASE INSC FOR INSERTION ELEMENT IS2A-RELATED"/>
    <property type="match status" value="1"/>
</dbReference>
<dbReference type="AlphaFoldDB" id="A0AB73IPE9"/>
<dbReference type="InterPro" id="IPR010921">
    <property type="entry name" value="Trp_repressor/repl_initiator"/>
</dbReference>
<dbReference type="Pfam" id="PF01527">
    <property type="entry name" value="HTH_Tnp_1"/>
    <property type="match status" value="1"/>
</dbReference>
<reference evidence="2" key="1">
    <citation type="submission" date="2023-07" db="EMBL/GenBank/DDBJ databases">
        <title>Sorghum-associated microbial communities from plants grown in Nebraska, USA.</title>
        <authorList>
            <person name="Schachtman D."/>
        </authorList>
    </citation>
    <scope>NUCLEOTIDE SEQUENCE</scope>
    <source>
        <strain evidence="2">DS1061</strain>
    </source>
</reference>
<dbReference type="GO" id="GO:0006313">
    <property type="term" value="P:DNA transposition"/>
    <property type="evidence" value="ECO:0007669"/>
    <property type="project" value="InterPro"/>
</dbReference>
<gene>
    <name evidence="2" type="ORF">J2793_007358</name>
</gene>
<name>A0AB73IPE9_9BURK</name>
<dbReference type="InterPro" id="IPR002514">
    <property type="entry name" value="Transposase_8"/>
</dbReference>
<dbReference type="GO" id="GO:0043565">
    <property type="term" value="F:sequence-specific DNA binding"/>
    <property type="evidence" value="ECO:0007669"/>
    <property type="project" value="InterPro"/>
</dbReference>
<dbReference type="Proteomes" id="UP001229486">
    <property type="component" value="Unassembled WGS sequence"/>
</dbReference>
<dbReference type="PANTHER" id="PTHR37936:SF3">
    <property type="entry name" value="TRANSPOSASE INSC FOR INSERTION ELEMENT IS2A-RELATED"/>
    <property type="match status" value="1"/>
</dbReference>
<sequence length="123" mass="13599">MESIEVLTEPERRRRRSVQEKVAIVQETLEPGATVSAVARRHGLNPNQVFAWCKQYEEGSLAAVKAGAAVVPASQSATAMKEIRELQRLLGKKTKAEILKEAVEYGRSKNWIARSALLPGDDQ</sequence>
<dbReference type="EMBL" id="JAURTK010000037">
    <property type="protein sequence ID" value="MDP9651883.1"/>
    <property type="molecule type" value="Genomic_DNA"/>
</dbReference>